<dbReference type="AlphaFoldDB" id="A0A9D3NI16"/>
<organism evidence="2 3">
    <name type="scientific">Hemibagrus wyckioides</name>
    <dbReference type="NCBI Taxonomy" id="337641"/>
    <lineage>
        <taxon>Eukaryota</taxon>
        <taxon>Metazoa</taxon>
        <taxon>Chordata</taxon>
        <taxon>Craniata</taxon>
        <taxon>Vertebrata</taxon>
        <taxon>Euteleostomi</taxon>
        <taxon>Actinopterygii</taxon>
        <taxon>Neopterygii</taxon>
        <taxon>Teleostei</taxon>
        <taxon>Ostariophysi</taxon>
        <taxon>Siluriformes</taxon>
        <taxon>Bagridae</taxon>
        <taxon>Hemibagrus</taxon>
    </lineage>
</organism>
<feature type="region of interest" description="Disordered" evidence="1">
    <location>
        <begin position="1"/>
        <end position="50"/>
    </location>
</feature>
<feature type="region of interest" description="Disordered" evidence="1">
    <location>
        <begin position="231"/>
        <end position="278"/>
    </location>
</feature>
<feature type="region of interest" description="Disordered" evidence="1">
    <location>
        <begin position="116"/>
        <end position="144"/>
    </location>
</feature>
<feature type="region of interest" description="Disordered" evidence="1">
    <location>
        <begin position="428"/>
        <end position="512"/>
    </location>
</feature>
<dbReference type="OrthoDB" id="8926682at2759"/>
<feature type="compositionally biased region" description="Polar residues" evidence="1">
    <location>
        <begin position="714"/>
        <end position="726"/>
    </location>
</feature>
<keyword evidence="3" id="KW-1185">Reference proteome</keyword>
<proteinExistence type="predicted"/>
<evidence type="ECO:0000256" key="1">
    <source>
        <dbReference type="SAM" id="MobiDB-lite"/>
    </source>
</evidence>
<evidence type="ECO:0000313" key="2">
    <source>
        <dbReference type="EMBL" id="KAG7323906.1"/>
    </source>
</evidence>
<gene>
    <name evidence="2" type="ORF">KOW79_011922</name>
</gene>
<evidence type="ECO:0000313" key="3">
    <source>
        <dbReference type="Proteomes" id="UP000824219"/>
    </source>
</evidence>
<feature type="region of interest" description="Disordered" evidence="1">
    <location>
        <begin position="764"/>
        <end position="786"/>
    </location>
</feature>
<feature type="region of interest" description="Disordered" evidence="1">
    <location>
        <begin position="327"/>
        <end position="415"/>
    </location>
</feature>
<name>A0A9D3NI16_9TELE</name>
<dbReference type="Proteomes" id="UP000824219">
    <property type="component" value="Linkage Group LG14"/>
</dbReference>
<feature type="compositionally biased region" description="Basic and acidic residues" evidence="1">
    <location>
        <begin position="554"/>
        <end position="568"/>
    </location>
</feature>
<feature type="compositionally biased region" description="Basic and acidic residues" evidence="1">
    <location>
        <begin position="250"/>
        <end position="260"/>
    </location>
</feature>
<sequence length="835" mass="91468">MRRRRRGGRAIGPRLSRVTKAGGGPGAPPVGFGSGKCTHPPQLPGEGEEGQRSFACISSGITTVIRVTCGAIKGTITDLMSHSQFHCTVRVHLDLHGLIFETSICYWQDQPGSAERQKQKRSCREEKAHGGPPTPRPPGRGGAGGLARAGLFSFNACSVRVLRLRAVFTRARFGDRGKSCDFRGRVRAPVAEPLPNGRGARAGSRVPARWISRAVCGALRAVYDSLRPWPGKRRGSGRAKGNARDAPTIRTEKANPRGGEEQPCPWRPTWRPGRRLPQAGLVFRSAKLDGEREKGRRCDRVQMVLGTRESLLSPEILTVPLWLPTAPAATSGARGRGRSGRGEGPEAGRPARLVRPWTPRATSEPYHPACTPPPTDRPGRELQSAEEREKRPRTGLSGRPPRPPGRPGARSGSAAPSDILDFVVSCFESEEPSATPRAGPTDLPGIERSPTGTRRTPRASSELRWMASAIPSRLHPSAYRPSRPRAPERGGEGETAEDRALWPATEAPGPPRGSFWLCRPVRYFGPHLSLYPDGTPLATKRPKKKKSTEPHQIWQDRRGGRDESKDTRLVPLGLRGPEILQARRGGRDESNEPWPIPLGPRDPSGYRPFLTSALWSSPPDSERDSSRTAWPRRAELGRLPRERPPDRTRPRPSLWDRGTRRSGPRGAADSEERGTRTARQTRAKLEPELPPPGRKGGPPARPCPDKRLDRGMTFNGSQRWSCSATHDTPTQNQVVYESFSTGFDTNLRCAIGEGAALVRPHPSPFANGSARRGPPRGLPGYARPTEDPRRCGIVTFRRDSDLEAFSHNPTDGSFAPVAPQPSTRTKCLNLRFLSY</sequence>
<dbReference type="EMBL" id="JAHKSW010000014">
    <property type="protein sequence ID" value="KAG7323906.1"/>
    <property type="molecule type" value="Genomic_DNA"/>
</dbReference>
<feature type="compositionally biased region" description="Basic and acidic residues" evidence="1">
    <location>
        <begin position="485"/>
        <end position="500"/>
    </location>
</feature>
<protein>
    <submittedName>
        <fullName evidence="2">Uncharacterized protein</fullName>
    </submittedName>
</protein>
<feature type="region of interest" description="Disordered" evidence="1">
    <location>
        <begin position="529"/>
        <end position="726"/>
    </location>
</feature>
<feature type="compositionally biased region" description="Basic and acidic residues" evidence="1">
    <location>
        <begin position="377"/>
        <end position="392"/>
    </location>
</feature>
<accession>A0A9D3NI16</accession>
<reference evidence="2 3" key="1">
    <citation type="submission" date="2021-06" db="EMBL/GenBank/DDBJ databases">
        <title>Chromosome-level genome assembly of the red-tail catfish (Hemibagrus wyckioides).</title>
        <authorList>
            <person name="Shao F."/>
        </authorList>
    </citation>
    <scope>NUCLEOTIDE SEQUENCE [LARGE SCALE GENOMIC DNA]</scope>
    <source>
        <strain evidence="2">EC202008001</strain>
        <tissue evidence="2">Blood</tissue>
    </source>
</reference>
<comment type="caution">
    <text evidence="2">The sequence shown here is derived from an EMBL/GenBank/DDBJ whole genome shotgun (WGS) entry which is preliminary data.</text>
</comment>
<feature type="compositionally biased region" description="Basic and acidic residues" evidence="1">
    <location>
        <begin position="620"/>
        <end position="649"/>
    </location>
</feature>